<dbReference type="SUPFAM" id="SSF109604">
    <property type="entry name" value="HD-domain/PDEase-like"/>
    <property type="match status" value="1"/>
</dbReference>
<feature type="domain" description="Response regulatory" evidence="2">
    <location>
        <begin position="10"/>
        <end position="124"/>
    </location>
</feature>
<evidence type="ECO:0000313" key="5">
    <source>
        <dbReference type="Proteomes" id="UP000503820"/>
    </source>
</evidence>
<dbReference type="PANTHER" id="PTHR45228:SF1">
    <property type="entry name" value="CYCLIC DI-GMP PHOSPHODIESTERASE TM_0186"/>
    <property type="match status" value="1"/>
</dbReference>
<dbReference type="SUPFAM" id="SSF52172">
    <property type="entry name" value="CheY-like"/>
    <property type="match status" value="1"/>
</dbReference>
<feature type="modified residue" description="4-aspartylphosphate" evidence="1">
    <location>
        <position position="59"/>
    </location>
</feature>
<dbReference type="InterPro" id="IPR003607">
    <property type="entry name" value="HD/PDEase_dom"/>
</dbReference>
<dbReference type="InterPro" id="IPR037522">
    <property type="entry name" value="HD_GYP_dom"/>
</dbReference>
<protein>
    <submittedName>
        <fullName evidence="4">Two-component system response regulator</fullName>
    </submittedName>
</protein>
<dbReference type="SMART" id="SM00448">
    <property type="entry name" value="REC"/>
    <property type="match status" value="1"/>
</dbReference>
<feature type="domain" description="HD-GYP" evidence="3">
    <location>
        <begin position="159"/>
        <end position="354"/>
    </location>
</feature>
<dbReference type="InterPro" id="IPR052020">
    <property type="entry name" value="Cyclic_di-GMP/3'3'-cGAMP_PDE"/>
</dbReference>
<dbReference type="AlphaFoldDB" id="A0A7J0BRM2"/>
<organism evidence="4 5">
    <name type="scientific">Desulfovibrio psychrotolerans</name>
    <dbReference type="NCBI Taxonomy" id="415242"/>
    <lineage>
        <taxon>Bacteria</taxon>
        <taxon>Pseudomonadati</taxon>
        <taxon>Thermodesulfobacteriota</taxon>
        <taxon>Desulfovibrionia</taxon>
        <taxon>Desulfovibrionales</taxon>
        <taxon>Desulfovibrionaceae</taxon>
        <taxon>Desulfovibrio</taxon>
    </lineage>
</organism>
<proteinExistence type="predicted"/>
<dbReference type="PANTHER" id="PTHR45228">
    <property type="entry name" value="CYCLIC DI-GMP PHOSPHODIESTERASE TM_0186-RELATED"/>
    <property type="match status" value="1"/>
</dbReference>
<dbReference type="Gene3D" id="1.10.3210.10">
    <property type="entry name" value="Hypothetical protein af1432"/>
    <property type="match status" value="1"/>
</dbReference>
<accession>A0A7J0BRM2</accession>
<keyword evidence="1" id="KW-0597">Phosphoprotein</keyword>
<dbReference type="PROSITE" id="PS51832">
    <property type="entry name" value="HD_GYP"/>
    <property type="match status" value="1"/>
</dbReference>
<dbReference type="InterPro" id="IPR001789">
    <property type="entry name" value="Sig_transdc_resp-reg_receiver"/>
</dbReference>
<dbReference type="InterPro" id="IPR011006">
    <property type="entry name" value="CheY-like_superfamily"/>
</dbReference>
<dbReference type="PROSITE" id="PS50110">
    <property type="entry name" value="RESPONSE_REGULATORY"/>
    <property type="match status" value="1"/>
</dbReference>
<dbReference type="Gene3D" id="1.20.5.390">
    <property type="entry name" value="L1 transposable element, trimerization domain"/>
    <property type="match status" value="1"/>
</dbReference>
<comment type="caution">
    <text evidence="4">The sequence shown here is derived from an EMBL/GenBank/DDBJ whole genome shotgun (WGS) entry which is preliminary data.</text>
</comment>
<evidence type="ECO:0000313" key="4">
    <source>
        <dbReference type="EMBL" id="GFM35795.1"/>
    </source>
</evidence>
<dbReference type="EMBL" id="BLVP01000001">
    <property type="protein sequence ID" value="GFM35795.1"/>
    <property type="molecule type" value="Genomic_DNA"/>
</dbReference>
<dbReference type="GO" id="GO:0000160">
    <property type="term" value="P:phosphorelay signal transduction system"/>
    <property type="evidence" value="ECO:0007669"/>
    <property type="project" value="InterPro"/>
</dbReference>
<name>A0A7J0BRM2_9BACT</name>
<evidence type="ECO:0000256" key="1">
    <source>
        <dbReference type="PROSITE-ProRule" id="PRU00169"/>
    </source>
</evidence>
<sequence length="355" mass="39111">MKLASLVNVRVLAVDDDPAIRDNMRVYLEDCGSVVTTAENGRAGLAALRADMPDIVLVDLRMPEVDGMEFIRKVCSANPLLPVVVVSGTGVMQDVIDAMRCGAWDFVTKPLVDMQILDYVMGRCLSRAQLLRENEAYRQGLESKVAERTADLEASYRKMRRLMRATVASLSGVTDMQSSFTGMHQQRVSLLARTLADNMGFTAARVEGVETAGLLHDIGLMHVPSEFLSKPGALSKLEWAFVYLHPRSAYDVLSRVPFEQPVADIVLQHHERMNGSGYPQGLQGEAILPEARIVAVADVVEAMLSHRPYRPARSVDEVMEELRVHRGTLYCPAVADAAMGILARAQSVEAVFKEE</sequence>
<dbReference type="Pfam" id="PF13487">
    <property type="entry name" value="HD_5"/>
    <property type="match status" value="1"/>
</dbReference>
<keyword evidence="5" id="KW-1185">Reference proteome</keyword>
<dbReference type="CDD" id="cd00077">
    <property type="entry name" value="HDc"/>
    <property type="match status" value="1"/>
</dbReference>
<dbReference type="Proteomes" id="UP000503820">
    <property type="component" value="Unassembled WGS sequence"/>
</dbReference>
<reference evidence="4 5" key="1">
    <citation type="submission" date="2020-05" db="EMBL/GenBank/DDBJ databases">
        <title>Draft genome sequence of Desulfovibrio psychrotolerans JS1T.</title>
        <authorList>
            <person name="Ueno A."/>
            <person name="Tamazawa S."/>
            <person name="Tamamura S."/>
            <person name="Murakami T."/>
            <person name="Kiyama T."/>
            <person name="Inomata H."/>
            <person name="Amano Y."/>
            <person name="Miyakawa K."/>
            <person name="Tamaki H."/>
            <person name="Naganuma T."/>
            <person name="Kaneko K."/>
        </authorList>
    </citation>
    <scope>NUCLEOTIDE SEQUENCE [LARGE SCALE GENOMIC DNA]</scope>
    <source>
        <strain evidence="4 5">JS1</strain>
    </source>
</reference>
<dbReference type="Pfam" id="PF00072">
    <property type="entry name" value="Response_reg"/>
    <property type="match status" value="1"/>
</dbReference>
<dbReference type="Gene3D" id="3.40.50.2300">
    <property type="match status" value="1"/>
</dbReference>
<dbReference type="RefSeq" id="WP_174408467.1">
    <property type="nucleotide sequence ID" value="NZ_BLVP01000001.1"/>
</dbReference>
<dbReference type="SMART" id="SM00471">
    <property type="entry name" value="HDc"/>
    <property type="match status" value="1"/>
</dbReference>
<evidence type="ECO:0000259" key="2">
    <source>
        <dbReference type="PROSITE" id="PS50110"/>
    </source>
</evidence>
<gene>
    <name evidence="4" type="ORF">DSM19430T_04790</name>
</gene>
<evidence type="ECO:0000259" key="3">
    <source>
        <dbReference type="PROSITE" id="PS51832"/>
    </source>
</evidence>